<sequence length="80" mass="8068">MSAEWTALIETTGAFTFSCGIVIPVGRPGRVVTGIRLLGPTGFGIDLLVGVPDDTADDGTVAEGDGGVAAPAWPSPPNCR</sequence>
<keyword evidence="3" id="KW-1185">Reference proteome</keyword>
<gene>
    <name evidence="2" type="ORF">GCM10009742_25790</name>
</gene>
<reference evidence="2 3" key="1">
    <citation type="journal article" date="2019" name="Int. J. Syst. Evol. Microbiol.">
        <title>The Global Catalogue of Microorganisms (GCM) 10K type strain sequencing project: providing services to taxonomists for standard genome sequencing and annotation.</title>
        <authorList>
            <consortium name="The Broad Institute Genomics Platform"/>
            <consortium name="The Broad Institute Genome Sequencing Center for Infectious Disease"/>
            <person name="Wu L."/>
            <person name="Ma J."/>
        </authorList>
    </citation>
    <scope>NUCLEOTIDE SEQUENCE [LARGE SCALE GENOMIC DNA]</scope>
    <source>
        <strain evidence="2 3">JCM 14304</strain>
    </source>
</reference>
<organism evidence="2 3">
    <name type="scientific">Kribbella karoonensis</name>
    <dbReference type="NCBI Taxonomy" id="324851"/>
    <lineage>
        <taxon>Bacteria</taxon>
        <taxon>Bacillati</taxon>
        <taxon>Actinomycetota</taxon>
        <taxon>Actinomycetes</taxon>
        <taxon>Propionibacteriales</taxon>
        <taxon>Kribbellaceae</taxon>
        <taxon>Kribbella</taxon>
    </lineage>
</organism>
<proteinExistence type="predicted"/>
<name>A0ABN2DM32_9ACTN</name>
<evidence type="ECO:0000256" key="1">
    <source>
        <dbReference type="SAM" id="MobiDB-lite"/>
    </source>
</evidence>
<evidence type="ECO:0000313" key="2">
    <source>
        <dbReference type="EMBL" id="GAA1580188.1"/>
    </source>
</evidence>
<dbReference type="EMBL" id="BAAAND010000004">
    <property type="protein sequence ID" value="GAA1580188.1"/>
    <property type="molecule type" value="Genomic_DNA"/>
</dbReference>
<feature type="region of interest" description="Disordered" evidence="1">
    <location>
        <begin position="56"/>
        <end position="80"/>
    </location>
</feature>
<accession>A0ABN2DM32</accession>
<protein>
    <submittedName>
        <fullName evidence="2">Uncharacterized protein</fullName>
    </submittedName>
</protein>
<evidence type="ECO:0000313" key="3">
    <source>
        <dbReference type="Proteomes" id="UP001500190"/>
    </source>
</evidence>
<comment type="caution">
    <text evidence="2">The sequence shown here is derived from an EMBL/GenBank/DDBJ whole genome shotgun (WGS) entry which is preliminary data.</text>
</comment>
<dbReference type="Proteomes" id="UP001500190">
    <property type="component" value="Unassembled WGS sequence"/>
</dbReference>